<organism evidence="1 2">
    <name type="scientific">Aestuariirhabdus litorea</name>
    <dbReference type="NCBI Taxonomy" id="2528527"/>
    <lineage>
        <taxon>Bacteria</taxon>
        <taxon>Pseudomonadati</taxon>
        <taxon>Pseudomonadota</taxon>
        <taxon>Gammaproteobacteria</taxon>
        <taxon>Oceanospirillales</taxon>
        <taxon>Aestuariirhabdaceae</taxon>
        <taxon>Aestuariirhabdus</taxon>
    </lineage>
</organism>
<name>A0A3P3VSA6_9GAMM</name>
<dbReference type="RefSeq" id="WP_125014819.1">
    <property type="nucleotide sequence ID" value="NZ_QWEZ01000001.1"/>
</dbReference>
<proteinExistence type="predicted"/>
<protein>
    <submittedName>
        <fullName evidence="1">Uncharacterized protein</fullName>
    </submittedName>
</protein>
<accession>A0A3P3VSA6</accession>
<dbReference type="Proteomes" id="UP000280792">
    <property type="component" value="Unassembled WGS sequence"/>
</dbReference>
<dbReference type="EMBL" id="QWEZ01000001">
    <property type="protein sequence ID" value="RRJ84389.1"/>
    <property type="molecule type" value="Genomic_DNA"/>
</dbReference>
<dbReference type="AlphaFoldDB" id="A0A3P3VSA6"/>
<gene>
    <name evidence="1" type="ORF">D0544_04585</name>
</gene>
<reference evidence="1 2" key="2">
    <citation type="submission" date="2018-12" db="EMBL/GenBank/DDBJ databases">
        <title>Simiduia agarivorans gen. nov., sp. nov., a marine, agarolytic bacterium isolated from shallow coastal water from Keelung, Taiwan.</title>
        <authorList>
            <person name="Shieh W.Y."/>
        </authorList>
    </citation>
    <scope>NUCLEOTIDE SEQUENCE [LARGE SCALE GENOMIC DNA]</scope>
    <source>
        <strain evidence="1 2">GTF-13</strain>
    </source>
</reference>
<evidence type="ECO:0000313" key="1">
    <source>
        <dbReference type="EMBL" id="RRJ84389.1"/>
    </source>
</evidence>
<sequence>MNQVGKGWALALGISALIWGAGADANNGEDRALEGAPPSQLERLALELGLQWVQRDLGLWSARVEGFAEADGSVDERVRAALLLSVACHADNKALAEGADGWYLGLLDPPGKGVDPASFLLLLVDRAEPPPATGRWGMRHLSGALQGDCG</sequence>
<reference evidence="1 2" key="1">
    <citation type="submission" date="2018-08" db="EMBL/GenBank/DDBJ databases">
        <authorList>
            <person name="Khan S.A."/>
        </authorList>
    </citation>
    <scope>NUCLEOTIDE SEQUENCE [LARGE SCALE GENOMIC DNA]</scope>
    <source>
        <strain evidence="1 2">GTF-13</strain>
    </source>
</reference>
<keyword evidence="2" id="KW-1185">Reference proteome</keyword>
<comment type="caution">
    <text evidence="1">The sequence shown here is derived from an EMBL/GenBank/DDBJ whole genome shotgun (WGS) entry which is preliminary data.</text>
</comment>
<evidence type="ECO:0000313" key="2">
    <source>
        <dbReference type="Proteomes" id="UP000280792"/>
    </source>
</evidence>